<comment type="caution">
    <text evidence="2">The sequence shown here is derived from an EMBL/GenBank/DDBJ whole genome shotgun (WGS) entry which is preliminary data.</text>
</comment>
<feature type="transmembrane region" description="Helical" evidence="1">
    <location>
        <begin position="24"/>
        <end position="50"/>
    </location>
</feature>
<feature type="transmembrane region" description="Helical" evidence="1">
    <location>
        <begin position="62"/>
        <end position="84"/>
    </location>
</feature>
<dbReference type="EMBL" id="CAJFCJ010000004">
    <property type="protein sequence ID" value="CAD5113461.1"/>
    <property type="molecule type" value="Genomic_DNA"/>
</dbReference>
<gene>
    <name evidence="2" type="ORF">DGYR_LOCUS2447</name>
</gene>
<dbReference type="Proteomes" id="UP000549394">
    <property type="component" value="Unassembled WGS sequence"/>
</dbReference>
<keyword evidence="1" id="KW-0812">Transmembrane</keyword>
<name>A0A7I8VC59_9ANNE</name>
<keyword evidence="1" id="KW-1133">Transmembrane helix</keyword>
<evidence type="ECO:0000313" key="3">
    <source>
        <dbReference type="Proteomes" id="UP000549394"/>
    </source>
</evidence>
<sequence length="425" mass="49794">MTTLTFILEQCSSSNCKRIKRCCVIIYGVCCLSTAMIWLSSLIEAAVYFWDRMAVKRGRSNVVLQFGFSLALMSSALSFLLAVLHSKKKSLLIALLRDSKRATALAAFSVFNYPRKAIVHQFVPEIVSTDLKVKFIRYKWDKKSSRLGWTFFDTNRFLDALSSSNEDLPYQLYDSFAELKTSVDTTIFSVCLCGEYREICRHRQLSLLCDIHSRECNCSWQFFSSSDRRNCSWKKLEIQVDFCTSNSRATHTSRWSALELTFMNKFGFTFLTPFNYPKNINMTLIDYLQKQKDFRSRFKAMYVYIVESLIIRDNGLFLVNVLLAKLEDKQHRKMVRECVTCLIFKEWPPPLWYLSLQRCRRFLRYGGSLESISTNGHIPEMIQLFVADPYNNSEIFDIFSTLSLWHVYEWTYKPLRFGIFECIEL</sequence>
<evidence type="ECO:0000256" key="1">
    <source>
        <dbReference type="SAM" id="Phobius"/>
    </source>
</evidence>
<keyword evidence="3" id="KW-1185">Reference proteome</keyword>
<dbReference type="AlphaFoldDB" id="A0A7I8VC59"/>
<protein>
    <submittedName>
        <fullName evidence="2">Uncharacterized protein</fullName>
    </submittedName>
</protein>
<keyword evidence="1" id="KW-0472">Membrane</keyword>
<organism evidence="2 3">
    <name type="scientific">Dimorphilus gyrociliatus</name>
    <dbReference type="NCBI Taxonomy" id="2664684"/>
    <lineage>
        <taxon>Eukaryota</taxon>
        <taxon>Metazoa</taxon>
        <taxon>Spiralia</taxon>
        <taxon>Lophotrochozoa</taxon>
        <taxon>Annelida</taxon>
        <taxon>Polychaeta</taxon>
        <taxon>Polychaeta incertae sedis</taxon>
        <taxon>Dinophilidae</taxon>
        <taxon>Dimorphilus</taxon>
    </lineage>
</organism>
<accession>A0A7I8VC59</accession>
<proteinExistence type="predicted"/>
<evidence type="ECO:0000313" key="2">
    <source>
        <dbReference type="EMBL" id="CAD5113461.1"/>
    </source>
</evidence>
<reference evidence="2 3" key="1">
    <citation type="submission" date="2020-08" db="EMBL/GenBank/DDBJ databases">
        <authorList>
            <person name="Hejnol A."/>
        </authorList>
    </citation>
    <scope>NUCLEOTIDE SEQUENCE [LARGE SCALE GENOMIC DNA]</scope>
</reference>